<comment type="similarity">
    <text evidence="3">Belongs to the gas vesicle GvpF/GvpL family.</text>
</comment>
<dbReference type="RefSeq" id="WP_404748070.1">
    <property type="nucleotide sequence ID" value="NZ_JBJDQH010000014.1"/>
</dbReference>
<proteinExistence type="inferred from homology"/>
<evidence type="ECO:0000256" key="3">
    <source>
        <dbReference type="ARBA" id="ARBA00035643"/>
    </source>
</evidence>
<dbReference type="EMBL" id="JBJDQH010000014">
    <property type="protein sequence ID" value="MFK4270555.1"/>
    <property type="molecule type" value="Genomic_DNA"/>
</dbReference>
<name>A0ABW8LZW2_9ACTN</name>
<feature type="compositionally biased region" description="Polar residues" evidence="4">
    <location>
        <begin position="1"/>
        <end position="10"/>
    </location>
</feature>
<accession>A0ABW8LZW2</accession>
<dbReference type="Proteomes" id="UP001620295">
    <property type="component" value="Unassembled WGS sequence"/>
</dbReference>
<evidence type="ECO:0000313" key="6">
    <source>
        <dbReference type="Proteomes" id="UP001620295"/>
    </source>
</evidence>
<feature type="compositionally biased region" description="Pro residues" evidence="4">
    <location>
        <begin position="163"/>
        <end position="174"/>
    </location>
</feature>
<comment type="caution">
    <text evidence="5">The sequence shown here is derived from an EMBL/GenBank/DDBJ whole genome shotgun (WGS) entry which is preliminary data.</text>
</comment>
<dbReference type="InterPro" id="IPR009430">
    <property type="entry name" value="GvpL/GvpF"/>
</dbReference>
<feature type="compositionally biased region" description="Basic and acidic residues" evidence="4">
    <location>
        <begin position="14"/>
        <end position="24"/>
    </location>
</feature>
<evidence type="ECO:0000256" key="1">
    <source>
        <dbReference type="ARBA" id="ARBA00022987"/>
    </source>
</evidence>
<sequence length="305" mass="32574">MTSEQHNEQSPQRPPERPPGRTREQTPGQLPTVTYAFAVCRRCDPAALAGLPGLDDAAPVRTLAAGPLTAVVQDVSAVDFAEDALRQRLTDRDELERCARAHHEVIMAASAVTPTVPLPFATLYLGDARVRAALREKEESFLAALGRFNGRVEWGVKVYTAPAPPASSPAPPSGTAPGTAPGVAPGTTPGVAAGNGRAYLDRVRSRHQVREQHQNDALQAAERVDAVVRGLAVAARRLRPHGVEVTGAHRTHVLNAAYLIDSARESELRAALEDLRREETAVQIELSGPWAPYSFADGPDGGVPR</sequence>
<feature type="region of interest" description="Disordered" evidence="4">
    <location>
        <begin position="163"/>
        <end position="194"/>
    </location>
</feature>
<evidence type="ECO:0000256" key="4">
    <source>
        <dbReference type="SAM" id="MobiDB-lite"/>
    </source>
</evidence>
<dbReference type="PANTHER" id="PTHR36852">
    <property type="entry name" value="PROTEIN GVPL 2"/>
    <property type="match status" value="1"/>
</dbReference>
<organism evidence="5 6">
    <name type="scientific">Streptomyces milbemycinicus</name>
    <dbReference type="NCBI Taxonomy" id="476552"/>
    <lineage>
        <taxon>Bacteria</taxon>
        <taxon>Bacillati</taxon>
        <taxon>Actinomycetota</taxon>
        <taxon>Actinomycetes</taxon>
        <taxon>Kitasatosporales</taxon>
        <taxon>Streptomycetaceae</taxon>
        <taxon>Streptomyces</taxon>
    </lineage>
</organism>
<gene>
    <name evidence="5" type="ORF">ACI2L5_37355</name>
</gene>
<keyword evidence="6" id="KW-1185">Reference proteome</keyword>
<feature type="region of interest" description="Disordered" evidence="4">
    <location>
        <begin position="1"/>
        <end position="29"/>
    </location>
</feature>
<protein>
    <submittedName>
        <fullName evidence="5">GvpL/GvpF family gas vesicle protein</fullName>
    </submittedName>
</protein>
<evidence type="ECO:0000313" key="5">
    <source>
        <dbReference type="EMBL" id="MFK4270555.1"/>
    </source>
</evidence>
<dbReference type="PANTHER" id="PTHR36852:SF1">
    <property type="entry name" value="PROTEIN GVPL 2"/>
    <property type="match status" value="1"/>
</dbReference>
<comment type="subcellular location">
    <subcellularLocation>
        <location evidence="2">Gas vesicle</location>
    </subcellularLocation>
</comment>
<feature type="compositionally biased region" description="Low complexity" evidence="4">
    <location>
        <begin position="175"/>
        <end position="194"/>
    </location>
</feature>
<dbReference type="Pfam" id="PF06386">
    <property type="entry name" value="GvpL_GvpF"/>
    <property type="match status" value="1"/>
</dbReference>
<keyword evidence="1" id="KW-0304">Gas vesicle</keyword>
<reference evidence="5 6" key="1">
    <citation type="submission" date="2024-11" db="EMBL/GenBank/DDBJ databases">
        <title>The Natural Products Discovery Center: Release of the First 8490 Sequenced Strains for Exploring Actinobacteria Biosynthetic Diversity.</title>
        <authorList>
            <person name="Kalkreuter E."/>
            <person name="Kautsar S.A."/>
            <person name="Yang D."/>
            <person name="Bader C.D."/>
            <person name="Teijaro C.N."/>
            <person name="Fluegel L."/>
            <person name="Davis C.M."/>
            <person name="Simpson J.R."/>
            <person name="Lauterbach L."/>
            <person name="Steele A.D."/>
            <person name="Gui C."/>
            <person name="Meng S."/>
            <person name="Li G."/>
            <person name="Viehrig K."/>
            <person name="Ye F."/>
            <person name="Su P."/>
            <person name="Kiefer A.F."/>
            <person name="Nichols A."/>
            <person name="Cepeda A.J."/>
            <person name="Yan W."/>
            <person name="Fan B."/>
            <person name="Jiang Y."/>
            <person name="Adhikari A."/>
            <person name="Zheng C.-J."/>
            <person name="Schuster L."/>
            <person name="Cowan T.M."/>
            <person name="Smanski M.J."/>
            <person name="Chevrette M.G."/>
            <person name="De Carvalho L.P.S."/>
            <person name="Shen B."/>
        </authorList>
    </citation>
    <scope>NUCLEOTIDE SEQUENCE [LARGE SCALE GENOMIC DNA]</scope>
    <source>
        <strain evidence="5 6">NPDC020863</strain>
    </source>
</reference>
<evidence type="ECO:0000256" key="2">
    <source>
        <dbReference type="ARBA" id="ARBA00035108"/>
    </source>
</evidence>